<comment type="caution">
    <text evidence="2">The sequence shown here is derived from an EMBL/GenBank/DDBJ whole genome shotgun (WGS) entry which is preliminary data.</text>
</comment>
<evidence type="ECO:0000313" key="3">
    <source>
        <dbReference type="Proteomes" id="UP000765509"/>
    </source>
</evidence>
<gene>
    <name evidence="2" type="ORF">O181_067887</name>
</gene>
<protein>
    <submittedName>
        <fullName evidence="2">Uncharacterized protein</fullName>
    </submittedName>
</protein>
<name>A0A9Q3EYA8_9BASI</name>
<dbReference type="Proteomes" id="UP000765509">
    <property type="component" value="Unassembled WGS sequence"/>
</dbReference>
<sequence>MQLKVLNLVLLCLAAAFVPLSWAGTPRRCSTAMTYLQDGKNLICYSRGDFVAKYKLTDCSYHHGEHPMTAFVFEQCVPSKGSKATDGIRILHPRSYQVSRDGSEIYVKNGFFHASDETYKDIAGPYTCPAKSLQGLNQDLPICSYT</sequence>
<reference evidence="2" key="1">
    <citation type="submission" date="2021-03" db="EMBL/GenBank/DDBJ databases">
        <title>Draft genome sequence of rust myrtle Austropuccinia psidii MF-1, a brazilian biotype.</title>
        <authorList>
            <person name="Quecine M.C."/>
            <person name="Pachon D.M.R."/>
            <person name="Bonatelli M.L."/>
            <person name="Correr F.H."/>
            <person name="Franceschini L.M."/>
            <person name="Leite T.F."/>
            <person name="Margarido G.R.A."/>
            <person name="Almeida C.A."/>
            <person name="Ferrarezi J.A."/>
            <person name="Labate C.A."/>
        </authorList>
    </citation>
    <scope>NUCLEOTIDE SEQUENCE</scope>
    <source>
        <strain evidence="2">MF-1</strain>
    </source>
</reference>
<accession>A0A9Q3EYA8</accession>
<keyword evidence="3" id="KW-1185">Reference proteome</keyword>
<feature type="signal peptide" evidence="1">
    <location>
        <begin position="1"/>
        <end position="23"/>
    </location>
</feature>
<evidence type="ECO:0000256" key="1">
    <source>
        <dbReference type="SAM" id="SignalP"/>
    </source>
</evidence>
<organism evidence="2 3">
    <name type="scientific">Austropuccinia psidii MF-1</name>
    <dbReference type="NCBI Taxonomy" id="1389203"/>
    <lineage>
        <taxon>Eukaryota</taxon>
        <taxon>Fungi</taxon>
        <taxon>Dikarya</taxon>
        <taxon>Basidiomycota</taxon>
        <taxon>Pucciniomycotina</taxon>
        <taxon>Pucciniomycetes</taxon>
        <taxon>Pucciniales</taxon>
        <taxon>Sphaerophragmiaceae</taxon>
        <taxon>Austropuccinia</taxon>
    </lineage>
</organism>
<proteinExistence type="predicted"/>
<evidence type="ECO:0000313" key="2">
    <source>
        <dbReference type="EMBL" id="MBW0528172.1"/>
    </source>
</evidence>
<feature type="chain" id="PRO_5040378003" evidence="1">
    <location>
        <begin position="24"/>
        <end position="146"/>
    </location>
</feature>
<keyword evidence="1" id="KW-0732">Signal</keyword>
<dbReference type="EMBL" id="AVOT02034129">
    <property type="protein sequence ID" value="MBW0528172.1"/>
    <property type="molecule type" value="Genomic_DNA"/>
</dbReference>
<dbReference type="AlphaFoldDB" id="A0A9Q3EYA8"/>